<dbReference type="InterPro" id="IPR029044">
    <property type="entry name" value="Nucleotide-diphossugar_trans"/>
</dbReference>
<evidence type="ECO:0000259" key="1">
    <source>
        <dbReference type="Pfam" id="PF00535"/>
    </source>
</evidence>
<keyword evidence="3" id="KW-1185">Reference proteome</keyword>
<dbReference type="OrthoDB" id="9802649at2"/>
<gene>
    <name evidence="2" type="ORF">SAMN05444420_101361</name>
</gene>
<sequence length="244" mass="28575">MSTPKISVCIATYNGEKYIKEQLESIIHQLDEDDEIIISDDGSNDKTIQIIENFKDTRIKIFNHSPNRKTKYKFDLTTRNIENALSKAQGDFIFLADQDDIWIKNKVEKIIPFFEKYSLILHDCTIINDSKKVLHESYFKLNKSRTGVVNNLIKNSYLGCCMAFRKSILKKSIPFPTSPIPHDIWIGLIAELKENVFFCNEKLIQYRRHENNLSSSSSKSNNSIYFKLKYRFFILKNLIKKLFI</sequence>
<dbReference type="Gene3D" id="3.90.550.10">
    <property type="entry name" value="Spore Coat Polysaccharide Biosynthesis Protein SpsA, Chain A"/>
    <property type="match status" value="1"/>
</dbReference>
<organism evidence="2 3">
    <name type="scientific">Capnocytophaga granulosa</name>
    <dbReference type="NCBI Taxonomy" id="45242"/>
    <lineage>
        <taxon>Bacteria</taxon>
        <taxon>Pseudomonadati</taxon>
        <taxon>Bacteroidota</taxon>
        <taxon>Flavobacteriia</taxon>
        <taxon>Flavobacteriales</taxon>
        <taxon>Flavobacteriaceae</taxon>
        <taxon>Capnocytophaga</taxon>
    </lineage>
</organism>
<comment type="caution">
    <text evidence="2">The sequence shown here is derived from an EMBL/GenBank/DDBJ whole genome shotgun (WGS) entry which is preliminary data.</text>
</comment>
<dbReference type="PANTHER" id="PTHR22916">
    <property type="entry name" value="GLYCOSYLTRANSFERASE"/>
    <property type="match status" value="1"/>
</dbReference>
<reference evidence="2 3" key="1">
    <citation type="submission" date="2016-10" db="EMBL/GenBank/DDBJ databases">
        <authorList>
            <person name="Varghese N."/>
            <person name="Submissions S."/>
        </authorList>
    </citation>
    <scope>NUCLEOTIDE SEQUENCE [LARGE SCALE GENOMIC DNA]</scope>
    <source>
        <strain evidence="2 3">DSM 11449</strain>
    </source>
</reference>
<keyword evidence="2" id="KW-0808">Transferase</keyword>
<dbReference type="Proteomes" id="UP000182771">
    <property type="component" value="Unassembled WGS sequence"/>
</dbReference>
<name>A0A1H2R6Y9_9FLAO</name>
<dbReference type="RefSeq" id="WP_016419641.1">
    <property type="nucleotide sequence ID" value="NZ_FNND01000001.1"/>
</dbReference>
<accession>A0A1H2R6Y9</accession>
<dbReference type="InterPro" id="IPR001173">
    <property type="entry name" value="Glyco_trans_2-like"/>
</dbReference>
<dbReference type="GeneID" id="85017772"/>
<proteinExistence type="predicted"/>
<dbReference type="EMBL" id="FNND01000001">
    <property type="protein sequence ID" value="SDW14988.1"/>
    <property type="molecule type" value="Genomic_DNA"/>
</dbReference>
<evidence type="ECO:0000313" key="2">
    <source>
        <dbReference type="EMBL" id="SDW14988.1"/>
    </source>
</evidence>
<dbReference type="AlphaFoldDB" id="A0A1H2R6Y9"/>
<dbReference type="GO" id="GO:0016758">
    <property type="term" value="F:hexosyltransferase activity"/>
    <property type="evidence" value="ECO:0007669"/>
    <property type="project" value="UniProtKB-ARBA"/>
</dbReference>
<feature type="domain" description="Glycosyltransferase 2-like" evidence="1">
    <location>
        <begin position="7"/>
        <end position="171"/>
    </location>
</feature>
<dbReference type="Pfam" id="PF00535">
    <property type="entry name" value="Glycos_transf_2"/>
    <property type="match status" value="1"/>
</dbReference>
<dbReference type="SUPFAM" id="SSF53448">
    <property type="entry name" value="Nucleotide-diphospho-sugar transferases"/>
    <property type="match status" value="1"/>
</dbReference>
<protein>
    <submittedName>
        <fullName evidence="2">Glycosyltransferase involved in cell wall bisynthesis</fullName>
    </submittedName>
</protein>
<dbReference type="PANTHER" id="PTHR22916:SF3">
    <property type="entry name" value="UDP-GLCNAC:BETAGAL BETA-1,3-N-ACETYLGLUCOSAMINYLTRANSFERASE-LIKE PROTEIN 1"/>
    <property type="match status" value="1"/>
</dbReference>
<evidence type="ECO:0000313" key="3">
    <source>
        <dbReference type="Proteomes" id="UP000182771"/>
    </source>
</evidence>